<organism evidence="2 3">
    <name type="scientific">Ereboglobus luteus</name>
    <dbReference type="NCBI Taxonomy" id="1796921"/>
    <lineage>
        <taxon>Bacteria</taxon>
        <taxon>Pseudomonadati</taxon>
        <taxon>Verrucomicrobiota</taxon>
        <taxon>Opitutia</taxon>
        <taxon>Opitutales</taxon>
        <taxon>Opitutaceae</taxon>
        <taxon>Ereboglobus</taxon>
    </lineage>
</organism>
<evidence type="ECO:0000313" key="3">
    <source>
        <dbReference type="Proteomes" id="UP000244896"/>
    </source>
</evidence>
<dbReference type="AlphaFoldDB" id="A0A2U8DZM3"/>
<dbReference type="EMBL" id="CP023004">
    <property type="protein sequence ID" value="AWI08050.1"/>
    <property type="molecule type" value="Genomic_DNA"/>
</dbReference>
<proteinExistence type="predicted"/>
<feature type="transmembrane region" description="Helical" evidence="1">
    <location>
        <begin position="55"/>
        <end position="83"/>
    </location>
</feature>
<dbReference type="Proteomes" id="UP000244896">
    <property type="component" value="Chromosome"/>
</dbReference>
<feature type="transmembrane region" description="Helical" evidence="1">
    <location>
        <begin position="26"/>
        <end position="49"/>
    </location>
</feature>
<protein>
    <submittedName>
        <fullName evidence="2">Uncharacterized protein</fullName>
    </submittedName>
</protein>
<name>A0A2U8DZM3_9BACT</name>
<gene>
    <name evidence="2" type="ORF">CKA38_01115</name>
</gene>
<evidence type="ECO:0000313" key="2">
    <source>
        <dbReference type="EMBL" id="AWI08050.1"/>
    </source>
</evidence>
<sequence length="126" mass="14350">MPPYQTNQDQEIVLVKNKQGSWLTRLSIAAAIPILGFWIPMLILGPIGFLEHRHALTSIIISFYVVSMATSPIPGLIAFMLLIRQINEDKFLGNKMLFSRIRMLGYFLLICCLMPIGHFITFILQD</sequence>
<keyword evidence="1" id="KW-1133">Transmembrane helix</keyword>
<reference evidence="2 3" key="1">
    <citation type="journal article" date="2018" name="Syst. Appl. Microbiol.">
        <title>Ereboglobus luteus gen. nov. sp. nov. from cockroach guts, and new insights into the oxygen relationship of the genera Opitutus and Didymococcus (Verrucomicrobia: Opitutaceae).</title>
        <authorList>
            <person name="Tegtmeier D."/>
            <person name="Belitz A."/>
            <person name="Radek R."/>
            <person name="Heimerl T."/>
            <person name="Brune A."/>
        </authorList>
    </citation>
    <scope>NUCLEOTIDE SEQUENCE [LARGE SCALE GENOMIC DNA]</scope>
    <source>
        <strain evidence="2 3">Ho45</strain>
    </source>
</reference>
<dbReference type="KEGG" id="elut:CKA38_01115"/>
<keyword evidence="1" id="KW-0472">Membrane</keyword>
<keyword evidence="1" id="KW-0812">Transmembrane</keyword>
<dbReference type="RefSeq" id="WP_108823857.1">
    <property type="nucleotide sequence ID" value="NZ_CP023004.1"/>
</dbReference>
<evidence type="ECO:0000256" key="1">
    <source>
        <dbReference type="SAM" id="Phobius"/>
    </source>
</evidence>
<feature type="transmembrane region" description="Helical" evidence="1">
    <location>
        <begin position="104"/>
        <end position="124"/>
    </location>
</feature>
<accession>A0A2U8DZM3</accession>
<keyword evidence="3" id="KW-1185">Reference proteome</keyword>